<feature type="region of interest" description="Disordered" evidence="5">
    <location>
        <begin position="412"/>
        <end position="432"/>
    </location>
</feature>
<dbReference type="InterPro" id="IPR011011">
    <property type="entry name" value="Znf_FYVE_PHD"/>
</dbReference>
<dbReference type="Proteomes" id="UP001316803">
    <property type="component" value="Unassembled WGS sequence"/>
</dbReference>
<feature type="compositionally biased region" description="Basic residues" evidence="5">
    <location>
        <begin position="202"/>
        <end position="221"/>
    </location>
</feature>
<dbReference type="PANTHER" id="PTHR14296">
    <property type="entry name" value="REMODELING AND SPACING FACTOR 1"/>
    <property type="match status" value="1"/>
</dbReference>
<dbReference type="PROSITE" id="PS50016">
    <property type="entry name" value="ZF_PHD_2"/>
    <property type="match status" value="1"/>
</dbReference>
<feature type="compositionally biased region" description="Basic and acidic residues" evidence="5">
    <location>
        <begin position="1"/>
        <end position="10"/>
    </location>
</feature>
<dbReference type="Pfam" id="PF00628">
    <property type="entry name" value="PHD"/>
    <property type="match status" value="1"/>
</dbReference>
<feature type="compositionally biased region" description="Polar residues" evidence="5">
    <location>
        <begin position="609"/>
        <end position="624"/>
    </location>
</feature>
<evidence type="ECO:0000313" key="8">
    <source>
        <dbReference type="Proteomes" id="UP001316803"/>
    </source>
</evidence>
<name>A0AAN8EII4_9EURO</name>
<evidence type="ECO:0000256" key="1">
    <source>
        <dbReference type="ARBA" id="ARBA00022723"/>
    </source>
</evidence>
<dbReference type="Gene3D" id="3.30.40.10">
    <property type="entry name" value="Zinc/RING finger domain, C3HC4 (zinc finger)"/>
    <property type="match status" value="1"/>
</dbReference>
<dbReference type="SMART" id="SM00249">
    <property type="entry name" value="PHD"/>
    <property type="match status" value="1"/>
</dbReference>
<dbReference type="GO" id="GO:0006355">
    <property type="term" value="P:regulation of DNA-templated transcription"/>
    <property type="evidence" value="ECO:0007669"/>
    <property type="project" value="InterPro"/>
</dbReference>
<organism evidence="7 8">
    <name type="scientific">Knufia fluminis</name>
    <dbReference type="NCBI Taxonomy" id="191047"/>
    <lineage>
        <taxon>Eukaryota</taxon>
        <taxon>Fungi</taxon>
        <taxon>Dikarya</taxon>
        <taxon>Ascomycota</taxon>
        <taxon>Pezizomycotina</taxon>
        <taxon>Eurotiomycetes</taxon>
        <taxon>Chaetothyriomycetidae</taxon>
        <taxon>Chaetothyriales</taxon>
        <taxon>Trichomeriaceae</taxon>
        <taxon>Knufia</taxon>
    </lineage>
</organism>
<feature type="region of interest" description="Disordered" evidence="5">
    <location>
        <begin position="506"/>
        <end position="885"/>
    </location>
</feature>
<feature type="region of interest" description="Disordered" evidence="5">
    <location>
        <begin position="1"/>
        <end position="22"/>
    </location>
</feature>
<feature type="compositionally biased region" description="Polar residues" evidence="5">
    <location>
        <begin position="726"/>
        <end position="749"/>
    </location>
</feature>
<evidence type="ECO:0000313" key="7">
    <source>
        <dbReference type="EMBL" id="KAK5956313.1"/>
    </source>
</evidence>
<evidence type="ECO:0000256" key="3">
    <source>
        <dbReference type="ARBA" id="ARBA00022833"/>
    </source>
</evidence>
<keyword evidence="2 4" id="KW-0863">Zinc-finger</keyword>
<feature type="compositionally biased region" description="Polar residues" evidence="5">
    <location>
        <begin position="857"/>
        <end position="885"/>
    </location>
</feature>
<dbReference type="AlphaFoldDB" id="A0AAN8EII4"/>
<dbReference type="SUPFAM" id="SSF57903">
    <property type="entry name" value="FYVE/PHD zinc finger"/>
    <property type="match status" value="1"/>
</dbReference>
<feature type="domain" description="PHD-type" evidence="6">
    <location>
        <begin position="451"/>
        <end position="507"/>
    </location>
</feature>
<dbReference type="InterPro" id="IPR001965">
    <property type="entry name" value="Znf_PHD"/>
</dbReference>
<evidence type="ECO:0000256" key="4">
    <source>
        <dbReference type="PROSITE-ProRule" id="PRU00146"/>
    </source>
</evidence>
<reference evidence="7 8" key="1">
    <citation type="submission" date="2022-12" db="EMBL/GenBank/DDBJ databases">
        <title>Genomic features and morphological characterization of a novel Knufia sp. strain isolated from spacecraft assembly facility.</title>
        <authorList>
            <person name="Teixeira M."/>
            <person name="Chander A.M."/>
            <person name="Stajich J.E."/>
            <person name="Venkateswaran K."/>
        </authorList>
    </citation>
    <scope>NUCLEOTIDE SEQUENCE [LARGE SCALE GENOMIC DNA]</scope>
    <source>
        <strain evidence="7 8">FJI-L2-BK-P2</strain>
    </source>
</reference>
<feature type="compositionally biased region" description="Polar residues" evidence="5">
    <location>
        <begin position="656"/>
        <end position="691"/>
    </location>
</feature>
<evidence type="ECO:0000256" key="2">
    <source>
        <dbReference type="ARBA" id="ARBA00022771"/>
    </source>
</evidence>
<proteinExistence type="predicted"/>
<dbReference type="GO" id="GO:0008270">
    <property type="term" value="F:zinc ion binding"/>
    <property type="evidence" value="ECO:0007669"/>
    <property type="project" value="UniProtKB-KW"/>
</dbReference>
<feature type="region of interest" description="Disordered" evidence="5">
    <location>
        <begin position="330"/>
        <end position="360"/>
    </location>
</feature>
<dbReference type="PROSITE" id="PS01359">
    <property type="entry name" value="ZF_PHD_1"/>
    <property type="match status" value="1"/>
</dbReference>
<feature type="compositionally biased region" description="Polar residues" evidence="5">
    <location>
        <begin position="806"/>
        <end position="821"/>
    </location>
</feature>
<sequence>MPRKRTHDEMLASDPPAPAPPQEHEMLHKIRNMWEFAALYEFIKLFGPVVKVRDIDIEDLEMECSKPEPSLTLEEIGLQLLKFVSSRRDLTLENWDKTVRTQYEYKAKDKPHPYGTDEEPNRFRNFHVFTKLRVLYRLAQWTFHNPDHIRKHFASETDWDDQYVDWQAHPAGWDRQDRIYYKLNGNRLYRRTDPPIPEPTKQKPKAKSTSKKRKSRSSKRRKLDESEDADTEMADADDTMNETQVDGDATVEPSIANSDPEKLNTYGDLKWELVAMTLDDFNSFIATIAKSKDPNEKNLKIMIEEEMLPELEKAAERKRAKEQARLRDLQLQEKMQGAKRSGRLAAKQEKEREEAEAAEAERHRLAVLAEAHREEERAHKMENERQSRMLTREQRIREREYKRVLTEEQLAKDSEEEKRIEERGARGSRQLKERIERHKKELSEFSDDEWSFDCSGCGQHGKNWDDGEHSIACERCSVWQHSKCLGFSKAAAERDDFHFICKDCQRKEEDTNRPKISLKFKVGQSSSPPQPTSPTPDEATQKSPTKQKLVSVDVPPANEPRRPSAPGYMGPDGQWYLAPDPSRVAPPVQGQPIAPVTQPSMPGYAMRQAQRQNPFVNGTQQYNYNGYPPQERLPGNGHAQNLYNQVAYPSHPPLYPQQSTPNGQQYPLRPTSSHSQTPRPASAHSQANGHSSPMPHRIPSPIVNRPTMSPTQGNHDVGPIAGVPGSSPSMQPATVATPYTNGSHTNGMLPQSTPNQQPFSQNSSFSASQQSTTQPVSGLSPMKQRTSASPLPTPSLVPSKQGAHRTPSSSFNVPASRSVSGTPIFPPAENLAPSPQQLNREPVPTPSKHSPPLPQGSFENGQLPGQQDMTPSAQAQQRQQEGTVQ</sequence>
<feature type="region of interest" description="Disordered" evidence="5">
    <location>
        <begin position="190"/>
        <end position="259"/>
    </location>
</feature>
<dbReference type="InterPro" id="IPR028938">
    <property type="entry name" value="Rsf1-like"/>
</dbReference>
<feature type="compositionally biased region" description="Low complexity" evidence="5">
    <location>
        <begin position="750"/>
        <end position="775"/>
    </location>
</feature>
<comment type="caution">
    <text evidence="7">The sequence shown here is derived from an EMBL/GenBank/DDBJ whole genome shotgun (WGS) entry which is preliminary data.</text>
</comment>
<dbReference type="EMBL" id="JAKLMC020000005">
    <property type="protein sequence ID" value="KAK5956313.1"/>
    <property type="molecule type" value="Genomic_DNA"/>
</dbReference>
<accession>A0AAN8EII4</accession>
<keyword evidence="3" id="KW-0862">Zinc</keyword>
<evidence type="ECO:0000256" key="5">
    <source>
        <dbReference type="SAM" id="MobiDB-lite"/>
    </source>
</evidence>
<evidence type="ECO:0000259" key="6">
    <source>
        <dbReference type="PROSITE" id="PS50016"/>
    </source>
</evidence>
<keyword evidence="8" id="KW-1185">Reference proteome</keyword>
<dbReference type="PANTHER" id="PTHR14296:SF3">
    <property type="entry name" value="DIKAR, ISOFORM F"/>
    <property type="match status" value="1"/>
</dbReference>
<dbReference type="InterPro" id="IPR019787">
    <property type="entry name" value="Znf_PHD-finger"/>
</dbReference>
<dbReference type="GO" id="GO:0031213">
    <property type="term" value="C:RSF complex"/>
    <property type="evidence" value="ECO:0007669"/>
    <property type="project" value="InterPro"/>
</dbReference>
<dbReference type="InterPro" id="IPR013083">
    <property type="entry name" value="Znf_RING/FYVE/PHD"/>
</dbReference>
<feature type="compositionally biased region" description="Acidic residues" evidence="5">
    <location>
        <begin position="225"/>
        <end position="240"/>
    </location>
</feature>
<keyword evidence="1" id="KW-0479">Metal-binding</keyword>
<feature type="compositionally biased region" description="Pro residues" evidence="5">
    <location>
        <begin position="843"/>
        <end position="854"/>
    </location>
</feature>
<protein>
    <recommendedName>
        <fullName evidence="6">PHD-type domain-containing protein</fullName>
    </recommendedName>
</protein>
<feature type="compositionally biased region" description="Basic and acidic residues" evidence="5">
    <location>
        <begin position="346"/>
        <end position="360"/>
    </location>
</feature>
<gene>
    <name evidence="7" type="ORF">OHC33_002889</name>
</gene>
<dbReference type="InterPro" id="IPR019786">
    <property type="entry name" value="Zinc_finger_PHD-type_CS"/>
</dbReference>